<keyword evidence="3" id="KW-1185">Reference proteome</keyword>
<dbReference type="SUPFAM" id="SSF81837">
    <property type="entry name" value="BEACH domain"/>
    <property type="match status" value="1"/>
</dbReference>
<evidence type="ECO:0000313" key="3">
    <source>
        <dbReference type="Proteomes" id="UP000593567"/>
    </source>
</evidence>
<dbReference type="PANTHER" id="PTHR13743:SF86">
    <property type="entry name" value="LYSOSOMAL-TRAFFICKING REGULATOR"/>
    <property type="match status" value="1"/>
</dbReference>
<protein>
    <recommendedName>
        <fullName evidence="1">BEACH domain-containing protein</fullName>
    </recommendedName>
</protein>
<gene>
    <name evidence="2" type="ORF">EB796_008490</name>
</gene>
<dbReference type="Proteomes" id="UP000593567">
    <property type="component" value="Unassembled WGS sequence"/>
</dbReference>
<dbReference type="AlphaFoldDB" id="A0A7J7K6H7"/>
<dbReference type="InterPro" id="IPR000409">
    <property type="entry name" value="BEACH_dom"/>
</dbReference>
<dbReference type="OrthoDB" id="26681at2759"/>
<dbReference type="SMART" id="SM01026">
    <property type="entry name" value="Beach"/>
    <property type="match status" value="1"/>
</dbReference>
<dbReference type="PANTHER" id="PTHR13743">
    <property type="entry name" value="BEIGE/BEACH-RELATED"/>
    <property type="match status" value="1"/>
</dbReference>
<dbReference type="InterPro" id="IPR036372">
    <property type="entry name" value="BEACH_dom_sf"/>
</dbReference>
<organism evidence="2 3">
    <name type="scientific">Bugula neritina</name>
    <name type="common">Brown bryozoan</name>
    <name type="synonym">Sertularia neritina</name>
    <dbReference type="NCBI Taxonomy" id="10212"/>
    <lineage>
        <taxon>Eukaryota</taxon>
        <taxon>Metazoa</taxon>
        <taxon>Spiralia</taxon>
        <taxon>Lophotrochozoa</taxon>
        <taxon>Bryozoa</taxon>
        <taxon>Gymnolaemata</taxon>
        <taxon>Cheilostomatida</taxon>
        <taxon>Flustrina</taxon>
        <taxon>Buguloidea</taxon>
        <taxon>Bugulidae</taxon>
        <taxon>Bugula</taxon>
    </lineage>
</organism>
<sequence>MFLRYQDGQFDIPDRTFHSMQTSWLLSSQRSSTDVKELIPEFFYLPEFMTNYEGFNFGKRHTKEPVMDLNLPAWCHHNSRLFVLILRQSLENQLVSTHLHSWINLVFGFQQQGLAAKEAVNIFHPAVNILWTGGEQYRG</sequence>
<dbReference type="Gene3D" id="1.10.1540.10">
    <property type="entry name" value="BEACH domain"/>
    <property type="match status" value="1"/>
</dbReference>
<dbReference type="EMBL" id="VXIV02001430">
    <property type="protein sequence ID" value="KAF6033198.1"/>
    <property type="molecule type" value="Genomic_DNA"/>
</dbReference>
<dbReference type="Pfam" id="PF02138">
    <property type="entry name" value="Beach"/>
    <property type="match status" value="1"/>
</dbReference>
<dbReference type="PROSITE" id="PS50197">
    <property type="entry name" value="BEACH"/>
    <property type="match status" value="1"/>
</dbReference>
<proteinExistence type="predicted"/>
<comment type="caution">
    <text evidence="2">The sequence shown here is derived from an EMBL/GenBank/DDBJ whole genome shotgun (WGS) entry which is preliminary data.</text>
</comment>
<feature type="domain" description="BEACH" evidence="1">
    <location>
        <begin position="1"/>
        <end position="139"/>
    </location>
</feature>
<accession>A0A7J7K6H7</accession>
<evidence type="ECO:0000313" key="2">
    <source>
        <dbReference type="EMBL" id="KAF6033198.1"/>
    </source>
</evidence>
<evidence type="ECO:0000259" key="1">
    <source>
        <dbReference type="PROSITE" id="PS50197"/>
    </source>
</evidence>
<reference evidence="2" key="1">
    <citation type="submission" date="2020-06" db="EMBL/GenBank/DDBJ databases">
        <title>Draft genome of Bugula neritina, a colonial animal packing powerful symbionts and potential medicines.</title>
        <authorList>
            <person name="Rayko M."/>
        </authorList>
    </citation>
    <scope>NUCLEOTIDE SEQUENCE [LARGE SCALE GENOMIC DNA]</scope>
    <source>
        <strain evidence="2">Kwan_BN1</strain>
    </source>
</reference>
<dbReference type="InterPro" id="IPR050865">
    <property type="entry name" value="BEACH_Domain"/>
</dbReference>
<name>A0A7J7K6H7_BUGNE</name>